<evidence type="ECO:0000313" key="17">
    <source>
        <dbReference type="EMBL" id="MBB2165136.1"/>
    </source>
</evidence>
<sequence length="848" mass="92745">MSVCCSFRRHSAACFRGGLLAGSSLLMVVLGLPGVPRALAATATGAAAFADVRRFEIPPQPLARALAAYGAQTGIQIAFDSATVSGAKSGAVSGQMTDEQALSRILAGTGVRYRKTGSRSVSLVRGASTSITLGPVRVGGVVAHQNPTGPGVGYFAGNTMAGTKTDTALIDIPNSIYVVTKQQMVDQQAQSVAQALRYSAGVYAEPQGTNLTGSAYSGFDGIKQRGFNSSQYVDGILSDSFAAGETAFLDRIEVVNGPASVMYGQTTPGGMVGMSLKKPTETPLHEATVGFGNWGRYEATFDYSDRVTRSGNLRYRVAAIGVTQGTQMDYVNYQRVGVLPSMAWDIDSKTSLTVLGSYMYTPQTGAAGTAYPLVGTLIPGPEGRVPRSRFFGDPGWNTNSARDAMFEYQFRHVFSKYVEFSQSFRWEKSRNNLEYLYFSGRVSPSEFRRTAWYSQGKNRTVGLDSRLTGHVDTGPLSHTWIVGSDFRQIGTDTDIMFGEGDVIDIYRPAYDLHTCLRTPWSCGKASYPSSNTYFQEGVYFQDQIRWKNLSVLLGGRQDWVSREYIGGTRNYYADGSAATKRGKPSDQNQAAFTWRAGLVYKFDFGLAPYFSYATSFVPQTSSDWMGRPFAPLVGKQLEAGLKYQIPKTDVLLTASAFHINENHYLIGDPDHTNYNADAGMVTSKGVELSASANVTKDLHVVASYTYTDMRYARSNLTATVVDAATGDEGRTVSEQGRYVQGTPRNMMSLFFDYTLPFERVKGFGFNWGIRYVGFTYADAANSFKVSPYVLFDMGAHYDFGSIFRRLKGLRAQVAVSNLTDRYYVTSCGTNDCYMGQGRRVYGNLAYSW</sequence>
<gene>
    <name evidence="18" type="ORF">HLH25_11435</name>
    <name evidence="17" type="ORF">HLH26_11430</name>
</gene>
<dbReference type="GO" id="GO:0015891">
    <property type="term" value="P:siderophore transport"/>
    <property type="evidence" value="ECO:0007669"/>
    <property type="project" value="InterPro"/>
</dbReference>
<dbReference type="Pfam" id="PF00593">
    <property type="entry name" value="TonB_dep_Rec_b-barrel"/>
    <property type="match status" value="1"/>
</dbReference>
<evidence type="ECO:0000256" key="3">
    <source>
        <dbReference type="ARBA" id="ARBA00022448"/>
    </source>
</evidence>
<dbReference type="NCBIfam" id="TIGR01783">
    <property type="entry name" value="TonB-siderophor"/>
    <property type="match status" value="1"/>
</dbReference>
<comment type="similarity">
    <text evidence="2 14 15">Belongs to the TonB-dependent receptor family.</text>
</comment>
<keyword evidence="9" id="KW-0406">Ion transport</keyword>
<evidence type="ECO:0000256" key="2">
    <source>
        <dbReference type="ARBA" id="ARBA00009810"/>
    </source>
</evidence>
<evidence type="ECO:0000256" key="4">
    <source>
        <dbReference type="ARBA" id="ARBA00022452"/>
    </source>
</evidence>
<dbReference type="CDD" id="cd01347">
    <property type="entry name" value="ligand_gated_channel"/>
    <property type="match status" value="1"/>
</dbReference>
<evidence type="ECO:0000256" key="5">
    <source>
        <dbReference type="ARBA" id="ARBA00022496"/>
    </source>
</evidence>
<keyword evidence="11 14" id="KW-0472">Membrane</keyword>
<dbReference type="InterPro" id="IPR000531">
    <property type="entry name" value="Beta-barrel_TonB"/>
</dbReference>
<comment type="caution">
    <text evidence="17">The sequence shown here is derived from an EMBL/GenBank/DDBJ whole genome shotgun (WGS) entry which is preliminary data.</text>
</comment>
<reference evidence="19 20" key="1">
    <citation type="submission" date="2020-04" db="EMBL/GenBank/DDBJ databases">
        <title>Description of novel Gluconacetobacter.</title>
        <authorList>
            <person name="Sombolestani A."/>
        </authorList>
    </citation>
    <scope>NUCLEOTIDE SEQUENCE [LARGE SCALE GENOMIC DNA]</scope>
    <source>
        <strain evidence="18 19">LMG 1728</strain>
        <strain evidence="17 20">LMG 1731</strain>
    </source>
</reference>
<evidence type="ECO:0000313" key="20">
    <source>
        <dbReference type="Proteomes" id="UP000561077"/>
    </source>
</evidence>
<dbReference type="Proteomes" id="UP000561077">
    <property type="component" value="Unassembled WGS sequence"/>
</dbReference>
<dbReference type="GO" id="GO:0038023">
    <property type="term" value="F:signaling receptor activity"/>
    <property type="evidence" value="ECO:0007669"/>
    <property type="project" value="InterPro"/>
</dbReference>
<evidence type="ECO:0000256" key="9">
    <source>
        <dbReference type="ARBA" id="ARBA00023065"/>
    </source>
</evidence>
<dbReference type="SUPFAM" id="SSF56935">
    <property type="entry name" value="Porins"/>
    <property type="match status" value="1"/>
</dbReference>
<dbReference type="GO" id="GO:0009279">
    <property type="term" value="C:cell outer membrane"/>
    <property type="evidence" value="ECO:0007669"/>
    <property type="project" value="UniProtKB-SubCell"/>
</dbReference>
<keyword evidence="8" id="KW-0408">Iron</keyword>
<evidence type="ECO:0000256" key="1">
    <source>
        <dbReference type="ARBA" id="ARBA00004571"/>
    </source>
</evidence>
<dbReference type="PROSITE" id="PS52016">
    <property type="entry name" value="TONB_DEPENDENT_REC_3"/>
    <property type="match status" value="1"/>
</dbReference>
<feature type="domain" description="Secretin/TonB short N-terminal" evidence="16">
    <location>
        <begin position="75"/>
        <end position="126"/>
    </location>
</feature>
<evidence type="ECO:0000256" key="13">
    <source>
        <dbReference type="ARBA" id="ARBA00023237"/>
    </source>
</evidence>
<dbReference type="InterPro" id="IPR037066">
    <property type="entry name" value="Plug_dom_sf"/>
</dbReference>
<dbReference type="Pfam" id="PF07715">
    <property type="entry name" value="Plug"/>
    <property type="match status" value="1"/>
</dbReference>
<dbReference type="AlphaFoldDB" id="A0A7W4ILL9"/>
<organism evidence="17 20">
    <name type="scientific">Gluconacetobacter dulcium</name>
    <dbReference type="NCBI Taxonomy" id="2729096"/>
    <lineage>
        <taxon>Bacteria</taxon>
        <taxon>Pseudomonadati</taxon>
        <taxon>Pseudomonadota</taxon>
        <taxon>Alphaproteobacteria</taxon>
        <taxon>Acetobacterales</taxon>
        <taxon>Acetobacteraceae</taxon>
        <taxon>Gluconacetobacter</taxon>
    </lineage>
</organism>
<keyword evidence="6 14" id="KW-0812">Transmembrane</keyword>
<evidence type="ECO:0000256" key="7">
    <source>
        <dbReference type="ARBA" id="ARBA00022729"/>
    </source>
</evidence>
<dbReference type="InterPro" id="IPR039426">
    <property type="entry name" value="TonB-dep_rcpt-like"/>
</dbReference>
<name>A0A7W4ILL9_9PROT</name>
<keyword evidence="12 17" id="KW-0675">Receptor</keyword>
<evidence type="ECO:0000313" key="18">
    <source>
        <dbReference type="EMBL" id="MBB2194238.1"/>
    </source>
</evidence>
<evidence type="ECO:0000256" key="10">
    <source>
        <dbReference type="ARBA" id="ARBA00023077"/>
    </source>
</evidence>
<dbReference type="InterPro" id="IPR012910">
    <property type="entry name" value="Plug_dom"/>
</dbReference>
<dbReference type="SMART" id="SM00965">
    <property type="entry name" value="STN"/>
    <property type="match status" value="1"/>
</dbReference>
<dbReference type="GO" id="GO:0015344">
    <property type="term" value="F:siderophore uptake transmembrane transporter activity"/>
    <property type="evidence" value="ECO:0007669"/>
    <property type="project" value="TreeGrafter"/>
</dbReference>
<dbReference type="EMBL" id="JABEQN010000013">
    <property type="protein sequence ID" value="MBB2194238.1"/>
    <property type="molecule type" value="Genomic_DNA"/>
</dbReference>
<evidence type="ECO:0000259" key="16">
    <source>
        <dbReference type="SMART" id="SM00965"/>
    </source>
</evidence>
<protein>
    <submittedName>
        <fullName evidence="17">TonB-dependent siderophore receptor</fullName>
    </submittedName>
</protein>
<dbReference type="Gene3D" id="3.55.50.30">
    <property type="match status" value="1"/>
</dbReference>
<proteinExistence type="inferred from homology"/>
<evidence type="ECO:0000256" key="11">
    <source>
        <dbReference type="ARBA" id="ARBA00023136"/>
    </source>
</evidence>
<keyword evidence="3 14" id="KW-0813">Transport</keyword>
<comment type="subcellular location">
    <subcellularLocation>
        <location evidence="1 14">Cell outer membrane</location>
        <topology evidence="1 14">Multi-pass membrane protein</topology>
    </subcellularLocation>
</comment>
<evidence type="ECO:0000256" key="15">
    <source>
        <dbReference type="RuleBase" id="RU003357"/>
    </source>
</evidence>
<evidence type="ECO:0000256" key="12">
    <source>
        <dbReference type="ARBA" id="ARBA00023170"/>
    </source>
</evidence>
<dbReference type="PANTHER" id="PTHR32552:SF68">
    <property type="entry name" value="FERRICHROME OUTER MEMBRANE TRANSPORTER_PHAGE RECEPTOR"/>
    <property type="match status" value="1"/>
</dbReference>
<keyword evidence="7" id="KW-0732">Signal</keyword>
<keyword evidence="5" id="KW-0410">Iron transport</keyword>
<keyword evidence="4 14" id="KW-1134">Transmembrane beta strand</keyword>
<dbReference type="Proteomes" id="UP000540490">
    <property type="component" value="Unassembled WGS sequence"/>
</dbReference>
<dbReference type="Gene3D" id="2.170.130.10">
    <property type="entry name" value="TonB-dependent receptor, plug domain"/>
    <property type="match status" value="1"/>
</dbReference>
<dbReference type="Gene3D" id="2.40.170.20">
    <property type="entry name" value="TonB-dependent receptor, beta-barrel domain"/>
    <property type="match status" value="1"/>
</dbReference>
<dbReference type="PANTHER" id="PTHR32552">
    <property type="entry name" value="FERRICHROME IRON RECEPTOR-RELATED"/>
    <property type="match status" value="1"/>
</dbReference>
<keyword evidence="10 15" id="KW-0798">TonB box</keyword>
<dbReference type="Pfam" id="PF07660">
    <property type="entry name" value="STN"/>
    <property type="match status" value="1"/>
</dbReference>
<dbReference type="InterPro" id="IPR010105">
    <property type="entry name" value="TonB_sidphr_rcpt"/>
</dbReference>
<evidence type="ECO:0000313" key="19">
    <source>
        <dbReference type="Proteomes" id="UP000540490"/>
    </source>
</evidence>
<dbReference type="InterPro" id="IPR036942">
    <property type="entry name" value="Beta-barrel_TonB_sf"/>
</dbReference>
<dbReference type="EMBL" id="JABEQO010000013">
    <property type="protein sequence ID" value="MBB2165136.1"/>
    <property type="molecule type" value="Genomic_DNA"/>
</dbReference>
<accession>A0A7W4ILL9</accession>
<dbReference type="InterPro" id="IPR011662">
    <property type="entry name" value="Secretin/TonB_short_N"/>
</dbReference>
<evidence type="ECO:0000256" key="14">
    <source>
        <dbReference type="PROSITE-ProRule" id="PRU01360"/>
    </source>
</evidence>
<evidence type="ECO:0000256" key="8">
    <source>
        <dbReference type="ARBA" id="ARBA00023004"/>
    </source>
</evidence>
<keyword evidence="19" id="KW-1185">Reference proteome</keyword>
<keyword evidence="13 14" id="KW-0998">Cell outer membrane</keyword>
<evidence type="ECO:0000256" key="6">
    <source>
        <dbReference type="ARBA" id="ARBA00022692"/>
    </source>
</evidence>